<reference evidence="3 5" key="2">
    <citation type="journal article" date="2019" name="Front. Microbiol.">
        <title>In silico and Genetic Analyses of Cyclic Lipopeptide Synthetic Gene Clusters in Pseudomonas sp. 11K1.</title>
        <authorList>
            <person name="Zhao H."/>
            <person name="Liu Y.P."/>
            <person name="Zhang L.Q."/>
        </authorList>
    </citation>
    <scope>NUCLEOTIDE SEQUENCE [LARGE SCALE GENOMIC DNA]</scope>
    <source>
        <strain evidence="3 5">11K1</strain>
    </source>
</reference>
<dbReference type="CDD" id="cd06426">
    <property type="entry name" value="NTP_transferase_like_2"/>
    <property type="match status" value="1"/>
</dbReference>
<keyword evidence="6" id="KW-1185">Reference proteome</keyword>
<dbReference type="Proteomes" id="UP001227386">
    <property type="component" value="Chromosome"/>
</dbReference>
<reference evidence="3" key="3">
    <citation type="submission" date="2019-01" db="EMBL/GenBank/DDBJ databases">
        <authorList>
            <person name="Zhang L."/>
        </authorList>
    </citation>
    <scope>NUCLEOTIDE SEQUENCE</scope>
    <source>
        <strain evidence="3">11K1</strain>
    </source>
</reference>
<dbReference type="CDD" id="cd04607">
    <property type="entry name" value="CBS_pair_NTP_transferase_assoc"/>
    <property type="match status" value="1"/>
</dbReference>
<evidence type="ECO:0000313" key="4">
    <source>
        <dbReference type="EMBL" id="WGO95074.1"/>
    </source>
</evidence>
<evidence type="ECO:0000313" key="6">
    <source>
        <dbReference type="Proteomes" id="UP001227386"/>
    </source>
</evidence>
<protein>
    <submittedName>
        <fullName evidence="3">CBS domain-containing protein</fullName>
    </submittedName>
    <submittedName>
        <fullName evidence="4">Nucleotidyltransferase family protein</fullName>
    </submittedName>
</protein>
<reference evidence="4 6" key="1">
    <citation type="journal article" date="2012" name="Appl. Soil Ecol.">
        <title>Isolation and characterization of new plant growth-promoting bacterial endophytes.</title>
        <authorList>
            <person name="Rashid S."/>
            <person name="Charles T.C."/>
            <person name="Glick B.R."/>
        </authorList>
    </citation>
    <scope>NUCLEOTIDE SEQUENCE [LARGE SCALE GENOMIC DNA]</scope>
    <source>
        <strain evidence="4 6">YsS1</strain>
    </source>
</reference>
<dbReference type="SUPFAM" id="SSF53448">
    <property type="entry name" value="Nucleotide-diphospho-sugar transferases"/>
    <property type="match status" value="1"/>
</dbReference>
<dbReference type="Gene3D" id="3.90.550.10">
    <property type="entry name" value="Spore Coat Polysaccharide Biosynthesis Protein SpsA, Chain A"/>
    <property type="match status" value="1"/>
</dbReference>
<evidence type="ECO:0000256" key="1">
    <source>
        <dbReference type="PROSITE-ProRule" id="PRU00703"/>
    </source>
</evidence>
<dbReference type="Pfam" id="PF00483">
    <property type="entry name" value="NTP_transferase"/>
    <property type="match status" value="1"/>
</dbReference>
<evidence type="ECO:0000313" key="3">
    <source>
        <dbReference type="EMBL" id="QBZ88748.1"/>
    </source>
</evidence>
<gene>
    <name evidence="3" type="ORF">EPZ47_08495</name>
    <name evidence="4" type="ORF">QCD61_08315</name>
</gene>
<dbReference type="RefSeq" id="WP_135844373.1">
    <property type="nucleotide sequence ID" value="NZ_CP035088.1"/>
</dbReference>
<proteinExistence type="predicted"/>
<dbReference type="Gene3D" id="3.10.580.10">
    <property type="entry name" value="CBS-domain"/>
    <property type="match status" value="1"/>
</dbReference>
<evidence type="ECO:0000259" key="2">
    <source>
        <dbReference type="PROSITE" id="PS51371"/>
    </source>
</evidence>
<feature type="domain" description="CBS" evidence="2">
    <location>
        <begin position="71"/>
        <end position="127"/>
    </location>
</feature>
<name>A0A4P7PDS2_9PSED</name>
<dbReference type="InterPro" id="IPR046342">
    <property type="entry name" value="CBS_dom_sf"/>
</dbReference>
<dbReference type="InterPro" id="IPR050486">
    <property type="entry name" value="Mannose-1P_guanyltransferase"/>
</dbReference>
<dbReference type="PANTHER" id="PTHR22572">
    <property type="entry name" value="SUGAR-1-PHOSPHATE GUANYL TRANSFERASE"/>
    <property type="match status" value="1"/>
</dbReference>
<dbReference type="KEGG" id="pvk:EPZ47_08495"/>
<feature type="domain" description="CBS" evidence="2">
    <location>
        <begin position="1"/>
        <end position="63"/>
    </location>
</feature>
<sequence length="351" mass="38927">MKPLDQKIWRKVLLSPAATIQQAISNLDESGLQIVLVVNAEGLLQGSVTDGDVRRGLLRGLSLNSPVDQIMSVNPLVVPPEMGRDMVLHLMHANKIHQIPVVDTSRCVTGLHLWDEVLDTSERTNTMVIMAGGLGKRLLPLTEDCPKPMLSVGGKPILELIIERAKADGFVNFVLSVHYLGHMIEEYFGDGQRWGVNISYLHEDSPLGTAGAISLLSPRPTLPFLVTNGDVLSDIRYGEMLDFHLRHGALATMAVRLHEWQNPFGVIRTDGIRITGFDEKPVYRTHVNAGIYVLDPMVLDELVVGAQCDMPTLFERVQQKGEGTIAYPMHEPWLDVGRPDDLQLARNKYPV</sequence>
<organism evidence="3 5">
    <name type="scientific">Pseudomonas viciae</name>
    <dbReference type="NCBI Taxonomy" id="2505979"/>
    <lineage>
        <taxon>Bacteria</taxon>
        <taxon>Pseudomonadati</taxon>
        <taxon>Pseudomonadota</taxon>
        <taxon>Gammaproteobacteria</taxon>
        <taxon>Pseudomonadales</taxon>
        <taxon>Pseudomonadaceae</taxon>
        <taxon>Pseudomonas</taxon>
    </lineage>
</organism>
<dbReference type="AlphaFoldDB" id="A0A4P7PDS2"/>
<dbReference type="InterPro" id="IPR029044">
    <property type="entry name" value="Nucleotide-diphossugar_trans"/>
</dbReference>
<dbReference type="Proteomes" id="UP000296468">
    <property type="component" value="Chromosome"/>
</dbReference>
<dbReference type="InterPro" id="IPR005835">
    <property type="entry name" value="NTP_transferase_dom"/>
</dbReference>
<dbReference type="PROSITE" id="PS51371">
    <property type="entry name" value="CBS"/>
    <property type="match status" value="2"/>
</dbReference>
<dbReference type="InterPro" id="IPR000644">
    <property type="entry name" value="CBS_dom"/>
</dbReference>
<dbReference type="EMBL" id="CP035088">
    <property type="protein sequence ID" value="QBZ88748.1"/>
    <property type="molecule type" value="Genomic_DNA"/>
</dbReference>
<keyword evidence="1" id="KW-0129">CBS domain</keyword>
<reference evidence="4" key="4">
    <citation type="submission" date="2023-04" db="EMBL/GenBank/DDBJ databases">
        <authorList>
            <person name="Charles T.C."/>
            <person name="Cheng J."/>
            <person name="Lynch M."/>
            <person name="Van Dyk A."/>
        </authorList>
    </citation>
    <scope>NUCLEOTIDE SEQUENCE</scope>
    <source>
        <strain evidence="4">YsS1</strain>
    </source>
</reference>
<evidence type="ECO:0000313" key="5">
    <source>
        <dbReference type="Proteomes" id="UP000296468"/>
    </source>
</evidence>
<accession>A0A4P7PDS2</accession>
<dbReference type="EMBL" id="CP123771">
    <property type="protein sequence ID" value="WGO95074.1"/>
    <property type="molecule type" value="Genomic_DNA"/>
</dbReference>
<dbReference type="Pfam" id="PF00571">
    <property type="entry name" value="CBS"/>
    <property type="match status" value="1"/>
</dbReference>
<dbReference type="OrthoDB" id="9803871at2"/>